<accession>A0A8C2S2R4</accession>
<dbReference type="Pfam" id="PF05300">
    <property type="entry name" value="MIC19_MIC25"/>
    <property type="match status" value="1"/>
</dbReference>
<reference evidence="13" key="1">
    <citation type="submission" date="2019-03" db="EMBL/GenBank/DDBJ databases">
        <title>Genome sequencing and reference-guided assembly of Black Bengal Goat (Capra hircus).</title>
        <authorList>
            <person name="Siddiki A.Z."/>
            <person name="Baten A."/>
            <person name="Billah M."/>
            <person name="Alam M.A.U."/>
            <person name="Shawrob K.S.M."/>
            <person name="Saha S."/>
            <person name="Chowdhury M."/>
            <person name="Rahman A.H."/>
            <person name="Stear M."/>
            <person name="Miah G."/>
            <person name="Das G.B."/>
            <person name="Hossain M.M."/>
            <person name="Kumkum M."/>
            <person name="Islam M.S."/>
            <person name="Mollah A.M."/>
            <person name="Ahsan A."/>
            <person name="Tusar F."/>
            <person name="Khan M.K.I."/>
        </authorList>
    </citation>
    <scope>NUCLEOTIDE SEQUENCE [LARGE SCALE GENOMIC DNA]</scope>
</reference>
<dbReference type="GO" id="GO:0042407">
    <property type="term" value="P:cristae formation"/>
    <property type="evidence" value="ECO:0007669"/>
    <property type="project" value="TreeGrafter"/>
</dbReference>
<dbReference type="Ensembl" id="ENSCHIT00010053142.1">
    <property type="protein sequence ID" value="ENSCHIP00010037927.1"/>
    <property type="gene ID" value="ENSCHIG00010028114.1"/>
</dbReference>
<feature type="compositionally biased region" description="Gly residues" evidence="12">
    <location>
        <begin position="241"/>
        <end position="251"/>
    </location>
</feature>
<evidence type="ECO:0000256" key="10">
    <source>
        <dbReference type="ARBA" id="ARBA00034480"/>
    </source>
</evidence>
<evidence type="ECO:0000256" key="8">
    <source>
        <dbReference type="ARBA" id="ARBA00023288"/>
    </source>
</evidence>
<feature type="compositionally biased region" description="Basic and acidic residues" evidence="12">
    <location>
        <begin position="62"/>
        <end position="71"/>
    </location>
</feature>
<keyword evidence="2" id="KW-0519">Myristate</keyword>
<feature type="compositionally biased region" description="Basic and acidic residues" evidence="12">
    <location>
        <begin position="1"/>
        <end position="11"/>
    </location>
</feature>
<keyword evidence="5" id="KW-0496">Mitochondrion</keyword>
<protein>
    <recommendedName>
        <fullName evidence="14">MICOS complex subunit MIC25</fullName>
    </recommendedName>
</protein>
<dbReference type="GO" id="GO:0061617">
    <property type="term" value="C:MICOS complex"/>
    <property type="evidence" value="ECO:0007669"/>
    <property type="project" value="InterPro"/>
</dbReference>
<keyword evidence="7" id="KW-1015">Disulfide bond</keyword>
<feature type="compositionally biased region" description="Low complexity" evidence="12">
    <location>
        <begin position="350"/>
        <end position="367"/>
    </location>
</feature>
<feature type="coiled-coil region" evidence="11">
    <location>
        <begin position="128"/>
        <end position="159"/>
    </location>
</feature>
<evidence type="ECO:0000256" key="12">
    <source>
        <dbReference type="SAM" id="MobiDB-lite"/>
    </source>
</evidence>
<feature type="region of interest" description="Disordered" evidence="12">
    <location>
        <begin position="329"/>
        <end position="378"/>
    </location>
</feature>
<keyword evidence="6" id="KW-0472">Membrane</keyword>
<keyword evidence="3" id="KW-0999">Mitochondrion inner membrane</keyword>
<name>A0A8C2S2R4_CAPHI</name>
<evidence type="ECO:0000256" key="5">
    <source>
        <dbReference type="ARBA" id="ARBA00023128"/>
    </source>
</evidence>
<evidence type="ECO:0000256" key="1">
    <source>
        <dbReference type="ARBA" id="ARBA00002689"/>
    </source>
</evidence>
<comment type="subcellular location">
    <subcellularLocation>
        <location evidence="9">Mitochondrion inner membrane</location>
        <topology evidence="9">Lipid-anchor</topology>
    </subcellularLocation>
</comment>
<dbReference type="GO" id="GO:0006974">
    <property type="term" value="P:DNA damage response"/>
    <property type="evidence" value="ECO:0007669"/>
    <property type="project" value="TreeGrafter"/>
</dbReference>
<dbReference type="InterPro" id="IPR042860">
    <property type="entry name" value="MIC25"/>
</dbReference>
<evidence type="ECO:0000256" key="2">
    <source>
        <dbReference type="ARBA" id="ARBA00022707"/>
    </source>
</evidence>
<comment type="function">
    <text evidence="1">Component of the MICOS complex, a large protein complex of the mitochondrial inner membrane that plays crucial roles in the maintenance of crista junctions, inner membrane architecture, and formation of contact sites to the outer membrane.</text>
</comment>
<dbReference type="AlphaFoldDB" id="A0A8C2S2R4"/>
<organism evidence="13">
    <name type="scientific">Capra hircus</name>
    <name type="common">Goat</name>
    <dbReference type="NCBI Taxonomy" id="9925"/>
    <lineage>
        <taxon>Eukaryota</taxon>
        <taxon>Metazoa</taxon>
        <taxon>Chordata</taxon>
        <taxon>Craniata</taxon>
        <taxon>Vertebrata</taxon>
        <taxon>Euteleostomi</taxon>
        <taxon>Mammalia</taxon>
        <taxon>Eutheria</taxon>
        <taxon>Laurasiatheria</taxon>
        <taxon>Artiodactyla</taxon>
        <taxon>Ruminantia</taxon>
        <taxon>Pecora</taxon>
        <taxon>Bovidae</taxon>
        <taxon>Caprinae</taxon>
        <taxon>Capra</taxon>
    </lineage>
</organism>
<feature type="region of interest" description="Disordered" evidence="12">
    <location>
        <begin position="1"/>
        <end position="90"/>
    </location>
</feature>
<evidence type="ECO:0000256" key="4">
    <source>
        <dbReference type="ARBA" id="ARBA00023054"/>
    </source>
</evidence>
<sequence length="378" mass="40574">MGSAESREGRRASFGMDEEERVRVLQGIRLSENVVNRMKEPGQPSRVGPPAPPAAALGSSGGREKDSKPPRPDCSSGRGPPRVQVDPLERCDWEQPVLQDELVRVATADRQAAVKPRGVTLRCGEGGVDQEQQRLAQRARELESQEAELRRRDAFYKEQLGRLERQNLEAYRLSSQQFHEAATKIEGTIKPRRVEPVCSGLQAQILHCYRARLQEVLLCADLVRAYQHCVSSAHKVRGASPGLGRGVGGPVGTKSARLGQARPWPPGCPRPDVWAAGEEARCGAGLWLWATPRGRQSAQAAEGSVRPGGPGLGVEVGCGGPGLTLRPCLDPPGRPPGPRELRAAWGTKEGQVPVGAPGPGPAAALPPMLLSRSRQNAP</sequence>
<evidence type="ECO:0008006" key="14">
    <source>
        <dbReference type="Google" id="ProtNLM"/>
    </source>
</evidence>
<proteinExistence type="inferred from homology"/>
<feature type="region of interest" description="Disordered" evidence="12">
    <location>
        <begin position="240"/>
        <end position="266"/>
    </location>
</feature>
<evidence type="ECO:0000256" key="3">
    <source>
        <dbReference type="ARBA" id="ARBA00022792"/>
    </source>
</evidence>
<reference evidence="13" key="2">
    <citation type="submission" date="2025-08" db="UniProtKB">
        <authorList>
            <consortium name="Ensembl"/>
        </authorList>
    </citation>
    <scope>IDENTIFICATION</scope>
</reference>
<keyword evidence="8" id="KW-0449">Lipoprotein</keyword>
<keyword evidence="4 11" id="KW-0175">Coiled coil</keyword>
<dbReference type="PANTHER" id="PTHR47609:SF1">
    <property type="entry name" value="MICOS COMPLEX SUBUNIT MIC25"/>
    <property type="match status" value="1"/>
</dbReference>
<dbReference type="PROSITE" id="PS51808">
    <property type="entry name" value="CHCH"/>
    <property type="match status" value="1"/>
</dbReference>
<evidence type="ECO:0000256" key="7">
    <source>
        <dbReference type="ARBA" id="ARBA00023157"/>
    </source>
</evidence>
<evidence type="ECO:0000256" key="11">
    <source>
        <dbReference type="SAM" id="Coils"/>
    </source>
</evidence>
<evidence type="ECO:0000256" key="9">
    <source>
        <dbReference type="ARBA" id="ARBA00034476"/>
    </source>
</evidence>
<evidence type="ECO:0000256" key="6">
    <source>
        <dbReference type="ARBA" id="ARBA00023136"/>
    </source>
</evidence>
<comment type="similarity">
    <text evidence="10">Belongs to the MICOS complex subunit Mic19 family. Metazoan Mic25 subfamily.</text>
</comment>
<evidence type="ECO:0000313" key="13">
    <source>
        <dbReference type="Ensembl" id="ENSCHIP00010037927.1"/>
    </source>
</evidence>
<dbReference type="InterPro" id="IPR007964">
    <property type="entry name" value="MIC19/MIC25"/>
</dbReference>
<dbReference type="PANTHER" id="PTHR47609">
    <property type="entry name" value="MICOS COMPLEX SUBUNIT MIC25"/>
    <property type="match status" value="1"/>
</dbReference>